<dbReference type="PANTHER" id="PTHR40866">
    <property type="entry name" value="BED-TYPE DOMAIN-CONTAINING PROTEIN"/>
    <property type="match status" value="1"/>
</dbReference>
<accession>A0A8T1UFM2</accession>
<evidence type="ECO:0000313" key="2">
    <source>
        <dbReference type="Proteomes" id="UP000688947"/>
    </source>
</evidence>
<sequence length="198" mass="21633">MLAHVIKMVAAVEDLLPRPSTHRQIVQLVNKLEALNSVRVKLQSEDCNLGDVRVLFDALMAKNPATSLHLGASARIVYFPVFESAVVKLLLDRAMATEEEEAVARFALPAPLPSEAPRTWTLRLKPCVSLNDPAALPRPSKSTLFDCPPPAIAVGASSPNASWCRTLYVQVCCQQTSRCSCSCAPTVNFGLYRYIGIR</sequence>
<proteinExistence type="predicted"/>
<reference evidence="1" key="1">
    <citation type="submission" date="2021-01" db="EMBL/GenBank/DDBJ databases">
        <title>Phytophthora aleatoria, a newly-described species from Pinus radiata is distinct from Phytophthora cactorum isolates based on comparative genomics.</title>
        <authorList>
            <person name="Mcdougal R."/>
            <person name="Panda P."/>
            <person name="Williams N."/>
            <person name="Studholme D.J."/>
        </authorList>
    </citation>
    <scope>NUCLEOTIDE SEQUENCE</scope>
    <source>
        <strain evidence="1">NZFS 3830</strain>
    </source>
</reference>
<dbReference type="Proteomes" id="UP000688947">
    <property type="component" value="Unassembled WGS sequence"/>
</dbReference>
<name>A0A8T1UFM2_9STRA</name>
<gene>
    <name evidence="1" type="ORF">JG687_00007390</name>
</gene>
<dbReference type="PANTHER" id="PTHR40866:SF1">
    <property type="entry name" value="BED-TYPE DOMAIN-CONTAINING PROTEIN"/>
    <property type="match status" value="1"/>
</dbReference>
<protein>
    <submittedName>
        <fullName evidence="1">Uncharacterized protein</fullName>
    </submittedName>
</protein>
<comment type="caution">
    <text evidence="1">The sequence shown here is derived from an EMBL/GenBank/DDBJ whole genome shotgun (WGS) entry which is preliminary data.</text>
</comment>
<organism evidence="1 2">
    <name type="scientific">Phytophthora cactorum</name>
    <dbReference type="NCBI Taxonomy" id="29920"/>
    <lineage>
        <taxon>Eukaryota</taxon>
        <taxon>Sar</taxon>
        <taxon>Stramenopiles</taxon>
        <taxon>Oomycota</taxon>
        <taxon>Peronosporomycetes</taxon>
        <taxon>Peronosporales</taxon>
        <taxon>Peronosporaceae</taxon>
        <taxon>Phytophthora</taxon>
    </lineage>
</organism>
<dbReference type="EMBL" id="JAENGZ010000325">
    <property type="protein sequence ID" value="KAG6961984.1"/>
    <property type="molecule type" value="Genomic_DNA"/>
</dbReference>
<dbReference type="AlphaFoldDB" id="A0A8T1UFM2"/>
<dbReference type="OrthoDB" id="10356087at2759"/>
<evidence type="ECO:0000313" key="1">
    <source>
        <dbReference type="EMBL" id="KAG6961984.1"/>
    </source>
</evidence>